<feature type="transmembrane region" description="Helical" evidence="14">
    <location>
        <begin position="474"/>
        <end position="497"/>
    </location>
</feature>
<evidence type="ECO:0000259" key="16">
    <source>
        <dbReference type="SMART" id="SM00865"/>
    </source>
</evidence>
<keyword evidence="12" id="KW-0206">Cytoskeleton</keyword>
<dbReference type="CDD" id="cd02186">
    <property type="entry name" value="alpha_tubulin"/>
    <property type="match status" value="1"/>
</dbReference>
<keyword evidence="20" id="KW-1185">Reference proteome</keyword>
<dbReference type="GO" id="GO:0016787">
    <property type="term" value="F:hydrolase activity"/>
    <property type="evidence" value="ECO:0007669"/>
    <property type="project" value="UniProtKB-KW"/>
</dbReference>
<evidence type="ECO:0000256" key="12">
    <source>
        <dbReference type="ARBA" id="ARBA00023212"/>
    </source>
</evidence>
<evidence type="ECO:0000256" key="8">
    <source>
        <dbReference type="ARBA" id="ARBA00022741"/>
    </source>
</evidence>
<comment type="catalytic activity">
    <reaction evidence="13">
        <text>GTP + H2O = GDP + phosphate + H(+)</text>
        <dbReference type="Rhea" id="RHEA:19669"/>
        <dbReference type="ChEBI" id="CHEBI:15377"/>
        <dbReference type="ChEBI" id="CHEBI:15378"/>
        <dbReference type="ChEBI" id="CHEBI:37565"/>
        <dbReference type="ChEBI" id="CHEBI:43474"/>
        <dbReference type="ChEBI" id="CHEBI:58189"/>
    </reaction>
    <physiologicalReaction direction="left-to-right" evidence="13">
        <dbReference type="Rhea" id="RHEA:19670"/>
    </physiologicalReaction>
</comment>
<dbReference type="GO" id="GO:0046872">
    <property type="term" value="F:metal ion binding"/>
    <property type="evidence" value="ECO:0007669"/>
    <property type="project" value="UniProtKB-KW"/>
</dbReference>
<dbReference type="InterPro" id="IPR002452">
    <property type="entry name" value="Alpha_tubulin"/>
</dbReference>
<keyword evidence="11" id="KW-0342">GTP-binding</keyword>
<comment type="cofactor">
    <cofactor evidence="1">
        <name>Mg(2+)</name>
        <dbReference type="ChEBI" id="CHEBI:18420"/>
    </cofactor>
</comment>
<dbReference type="SUPFAM" id="SSF55307">
    <property type="entry name" value="Tubulin C-terminal domain-like"/>
    <property type="match status" value="1"/>
</dbReference>
<dbReference type="SMART" id="SM00865">
    <property type="entry name" value="Tubulin_C"/>
    <property type="match status" value="1"/>
</dbReference>
<evidence type="ECO:0000256" key="7">
    <source>
        <dbReference type="ARBA" id="ARBA00022723"/>
    </source>
</evidence>
<protein>
    <submittedName>
        <fullName evidence="19">Tubulin alpha chain</fullName>
    </submittedName>
</protein>
<keyword evidence="14" id="KW-0812">Transmembrane</keyword>
<feature type="domain" description="Tubulin/FtsZ GTPase" evidence="15">
    <location>
        <begin position="535"/>
        <end position="724"/>
    </location>
</feature>
<proteinExistence type="inferred from homology"/>
<dbReference type="InterPro" id="IPR008280">
    <property type="entry name" value="Tub_FtsZ_C"/>
</dbReference>
<evidence type="ECO:0000256" key="5">
    <source>
        <dbReference type="ARBA" id="ARBA00022490"/>
    </source>
</evidence>
<dbReference type="Pfam" id="PF03953">
    <property type="entry name" value="Tubulin_C"/>
    <property type="match status" value="1"/>
</dbReference>
<comment type="subcellular location">
    <subcellularLocation>
        <location evidence="2">Cytoplasm</location>
        <location evidence="2">Cytoskeleton</location>
    </subcellularLocation>
</comment>
<dbReference type="InterPro" id="IPR003008">
    <property type="entry name" value="Tubulin_FtsZ_GTPase"/>
</dbReference>
<dbReference type="GO" id="GO:0007017">
    <property type="term" value="P:microtubule-based process"/>
    <property type="evidence" value="ECO:0007669"/>
    <property type="project" value="InterPro"/>
</dbReference>
<evidence type="ECO:0000256" key="2">
    <source>
        <dbReference type="ARBA" id="ARBA00004245"/>
    </source>
</evidence>
<dbReference type="PANTHER" id="PTHR11588">
    <property type="entry name" value="TUBULIN"/>
    <property type="match status" value="1"/>
</dbReference>
<dbReference type="FunFam" id="3.40.50.1440:FF:000007">
    <property type="entry name" value="Tubulin alpha chain"/>
    <property type="match status" value="1"/>
</dbReference>
<evidence type="ECO:0000256" key="1">
    <source>
        <dbReference type="ARBA" id="ARBA00001946"/>
    </source>
</evidence>
<dbReference type="GO" id="GO:0005200">
    <property type="term" value="F:structural constituent of cytoskeleton"/>
    <property type="evidence" value="ECO:0007669"/>
    <property type="project" value="InterPro"/>
</dbReference>
<keyword evidence="9" id="KW-0378">Hydrolase</keyword>
<organism evidence="17">
    <name type="scientific">Cladocopium goreaui</name>
    <dbReference type="NCBI Taxonomy" id="2562237"/>
    <lineage>
        <taxon>Eukaryota</taxon>
        <taxon>Sar</taxon>
        <taxon>Alveolata</taxon>
        <taxon>Dinophyceae</taxon>
        <taxon>Suessiales</taxon>
        <taxon>Symbiodiniaceae</taxon>
        <taxon>Cladocopium</taxon>
    </lineage>
</organism>
<evidence type="ECO:0000256" key="13">
    <source>
        <dbReference type="ARBA" id="ARBA00049117"/>
    </source>
</evidence>
<feature type="domain" description="Tubulin/FtsZ 2-layer sandwich" evidence="16">
    <location>
        <begin position="726"/>
        <end position="871"/>
    </location>
</feature>
<dbReference type="SUPFAM" id="SSF52490">
    <property type="entry name" value="Tubulin nucleotide-binding domain-like"/>
    <property type="match status" value="1"/>
</dbReference>
<accession>A0A9P1DFR3</accession>
<name>A0A9P1DFR3_9DINO</name>
<dbReference type="InterPro" id="IPR000217">
    <property type="entry name" value="Tubulin"/>
</dbReference>
<dbReference type="Proteomes" id="UP001152797">
    <property type="component" value="Unassembled WGS sequence"/>
</dbReference>
<comment type="caution">
    <text evidence="17">The sequence shown here is derived from an EMBL/GenBank/DDBJ whole genome shotgun (WGS) entry which is preliminary data.</text>
</comment>
<evidence type="ECO:0000256" key="6">
    <source>
        <dbReference type="ARBA" id="ARBA00022701"/>
    </source>
</evidence>
<dbReference type="Gene3D" id="3.30.1330.20">
    <property type="entry name" value="Tubulin/FtsZ, C-terminal domain"/>
    <property type="match status" value="1"/>
</dbReference>
<evidence type="ECO:0000256" key="9">
    <source>
        <dbReference type="ARBA" id="ARBA00022801"/>
    </source>
</evidence>
<comment type="similarity">
    <text evidence="3">Belongs to the tubulin family.</text>
</comment>
<keyword evidence="7" id="KW-0479">Metal-binding</keyword>
<dbReference type="InterPro" id="IPR037103">
    <property type="entry name" value="Tubulin/FtsZ-like_C"/>
</dbReference>
<keyword evidence="6" id="KW-0493">Microtubule</keyword>
<dbReference type="GO" id="GO:0005525">
    <property type="term" value="F:GTP binding"/>
    <property type="evidence" value="ECO:0007669"/>
    <property type="project" value="UniProtKB-KW"/>
</dbReference>
<keyword evidence="14" id="KW-0472">Membrane</keyword>
<evidence type="ECO:0000256" key="10">
    <source>
        <dbReference type="ARBA" id="ARBA00022842"/>
    </source>
</evidence>
<keyword evidence="5" id="KW-0963">Cytoplasm</keyword>
<dbReference type="InterPro" id="IPR018316">
    <property type="entry name" value="Tubulin/FtsZ_2-layer-sand-dom"/>
</dbReference>
<dbReference type="EMBL" id="CAMXCT010004588">
    <property type="protein sequence ID" value="CAI4009669.1"/>
    <property type="molecule type" value="Genomic_DNA"/>
</dbReference>
<dbReference type="EMBL" id="CAMXCT020004588">
    <property type="protein sequence ID" value="CAL1163044.1"/>
    <property type="molecule type" value="Genomic_DNA"/>
</dbReference>
<dbReference type="SMART" id="SM00864">
    <property type="entry name" value="Tubulin"/>
    <property type="match status" value="1"/>
</dbReference>
<dbReference type="Pfam" id="PF00091">
    <property type="entry name" value="Tubulin"/>
    <property type="match status" value="1"/>
</dbReference>
<keyword evidence="14" id="KW-1133">Transmembrane helix</keyword>
<sequence length="931" mass="103189">MPPSKASCPDDDEQLRAFRACPVLKPEPFEAWLPDVMWAAHMLADTLAVCWEWGLLALLTVASGLVPEDRFEPAPSISIPSSLWVVLLHPGATNSSGVVQAIATSVATMFDWLYAYENNRDLAAQREEAPRRQLLAGGGSLAATGLQMSLQQNRGAALSVEPEIEQVLSWFTAESSIDRAAPAKLWDGSDWHRPVMDKTRAFTVHKPWFGCCSGGHIPEMHKATLQDVFGLRQRVTAVYGAPKWSTIAEVRSACAKLPTQSHKPAQFMAGLCYQLLRWAVGRDGMTFIPCPGDGAQALVDENFDEHMAMQQDAFLQPGRHEEAKYHGKLRTKFNRMALALHVLQAVCAAWRSTQDATDIADTWGLNFQADAQIPKDVFQFAYAFCDHAEAVWRLLDFARTGHALPSDPSAQDIQSSQLPLAPPEKTYDFESLMTAMRGSQHGPGNDDLDAITELGAALPGILLRFVQRLPLHGFTLAILLKFMEAVLSVGVGSWFYWNQSDAAKRKLAKIWKEHTHFGVFLACLMLQSLGAAGSKMQIIRLQFAACMLEPTVVDEVRTGTYRQLFHPEQLISGKEDAANNFARGHYTIGKEIVDLVLDRIRKLADNCTGLQGFCVYNACGGGTGSGLGCLMLERLSVDYGKKSKISFTVWCCPQVATAVVEPYNTVLCVHSLLEHTDVTIMYDNEALYDICRRNLDIERPTYTNLNRLIAQIISSLTASLRFDGALNVDITEFQTNLVPYPRIHFMLTSYAPVISAEKAYHEQLSVAEITMSVFEPASMMVKCDPRHGKYMACCMMYRGDVVPKDVNAAVATIKTKRTIQFVDWCPTGFKCGINYQPPTVVPGGDLAKVMRACCMISNSTAIAEVFSRIDHKFDLMYSKRAFVHHYVGEGMEEGEFSEAREDLAALEKDYEEVGIETAEGEGEEEGYGDEF</sequence>
<dbReference type="FunFam" id="3.30.1330.20:FF:000001">
    <property type="entry name" value="Tubulin alpha chain"/>
    <property type="match status" value="1"/>
</dbReference>
<dbReference type="GO" id="GO:0005874">
    <property type="term" value="C:microtubule"/>
    <property type="evidence" value="ECO:0007669"/>
    <property type="project" value="UniProtKB-KW"/>
</dbReference>
<reference evidence="18" key="2">
    <citation type="submission" date="2024-04" db="EMBL/GenBank/DDBJ databases">
        <authorList>
            <person name="Chen Y."/>
            <person name="Shah S."/>
            <person name="Dougan E. K."/>
            <person name="Thang M."/>
            <person name="Chan C."/>
        </authorList>
    </citation>
    <scope>NUCLEOTIDE SEQUENCE [LARGE SCALE GENOMIC DNA]</scope>
</reference>
<feature type="transmembrane region" description="Helical" evidence="14">
    <location>
        <begin position="517"/>
        <end position="534"/>
    </location>
</feature>
<evidence type="ECO:0000256" key="11">
    <source>
        <dbReference type="ARBA" id="ARBA00023134"/>
    </source>
</evidence>
<reference evidence="17" key="1">
    <citation type="submission" date="2022-10" db="EMBL/GenBank/DDBJ databases">
        <authorList>
            <person name="Chen Y."/>
            <person name="Dougan E. K."/>
            <person name="Chan C."/>
            <person name="Rhodes N."/>
            <person name="Thang M."/>
        </authorList>
    </citation>
    <scope>NUCLEOTIDE SEQUENCE</scope>
</reference>
<evidence type="ECO:0000313" key="17">
    <source>
        <dbReference type="EMBL" id="CAI4009669.1"/>
    </source>
</evidence>
<evidence type="ECO:0000313" key="20">
    <source>
        <dbReference type="Proteomes" id="UP001152797"/>
    </source>
</evidence>
<dbReference type="InterPro" id="IPR023123">
    <property type="entry name" value="Tubulin_C"/>
</dbReference>
<evidence type="ECO:0000259" key="15">
    <source>
        <dbReference type="SMART" id="SM00864"/>
    </source>
</evidence>
<dbReference type="Gene3D" id="3.40.50.1440">
    <property type="entry name" value="Tubulin/FtsZ, GTPase domain"/>
    <property type="match status" value="1"/>
</dbReference>
<dbReference type="InterPro" id="IPR017975">
    <property type="entry name" value="Tubulin_CS"/>
</dbReference>
<dbReference type="InterPro" id="IPR036525">
    <property type="entry name" value="Tubulin/FtsZ_GTPase_sf"/>
</dbReference>
<gene>
    <name evidence="17" type="ORF">C1SCF055_LOCUS35009</name>
</gene>
<dbReference type="AlphaFoldDB" id="A0A9P1DFR3"/>
<comment type="subunit">
    <text evidence="4">Dimer of alpha and beta chains. A typical microtubule is a hollow water-filled tube with an outer diameter of 25 nm and an inner diameter of 15 nM. Alpha-beta heterodimers associate head-to-tail to form protofilaments running lengthwise along the microtubule wall with the beta-tubulin subunit facing the microtubule plus end conferring a structural polarity. Microtubules usually have 13 protofilaments but different protofilament numbers can be found in some organisms and specialized cells.</text>
</comment>
<evidence type="ECO:0000313" key="19">
    <source>
        <dbReference type="EMBL" id="CAL4796981.1"/>
    </source>
</evidence>
<dbReference type="PROSITE" id="PS00227">
    <property type="entry name" value="TUBULIN"/>
    <property type="match status" value="1"/>
</dbReference>
<keyword evidence="8" id="KW-0547">Nucleotide-binding</keyword>
<dbReference type="EMBL" id="CAMXCT030004588">
    <property type="protein sequence ID" value="CAL4796981.1"/>
    <property type="molecule type" value="Genomic_DNA"/>
</dbReference>
<evidence type="ECO:0000256" key="14">
    <source>
        <dbReference type="SAM" id="Phobius"/>
    </source>
</evidence>
<dbReference type="PRINTS" id="PR01162">
    <property type="entry name" value="ALPHATUBULIN"/>
</dbReference>
<keyword evidence="10" id="KW-0460">Magnesium</keyword>
<evidence type="ECO:0000256" key="4">
    <source>
        <dbReference type="ARBA" id="ARBA00011747"/>
    </source>
</evidence>
<evidence type="ECO:0000256" key="3">
    <source>
        <dbReference type="ARBA" id="ARBA00009636"/>
    </source>
</evidence>
<dbReference type="FunFam" id="1.10.287.600:FF:000005">
    <property type="entry name" value="Tubulin alpha chain"/>
    <property type="match status" value="1"/>
</dbReference>
<evidence type="ECO:0000313" key="18">
    <source>
        <dbReference type="EMBL" id="CAL1163044.1"/>
    </source>
</evidence>
<dbReference type="Gene3D" id="1.10.287.600">
    <property type="entry name" value="Helix hairpin bin"/>
    <property type="match status" value="1"/>
</dbReference>
<dbReference type="PRINTS" id="PR01161">
    <property type="entry name" value="TUBULIN"/>
</dbReference>